<dbReference type="RefSeq" id="XP_019630170.1">
    <property type="nucleotide sequence ID" value="XM_019774611.1"/>
</dbReference>
<name>A0A6P4YL34_BRABE</name>
<evidence type="ECO:0000256" key="1">
    <source>
        <dbReference type="PROSITE-ProRule" id="PRU00339"/>
    </source>
</evidence>
<evidence type="ECO:0000313" key="5">
    <source>
        <dbReference type="RefSeq" id="XP_019630170.1"/>
    </source>
</evidence>
<feature type="repeat" description="TPR" evidence="1">
    <location>
        <begin position="2361"/>
        <end position="2394"/>
    </location>
</feature>
<dbReference type="Gene3D" id="1.25.40.10">
    <property type="entry name" value="Tetratricopeptide repeat domain"/>
    <property type="match status" value="11"/>
</dbReference>
<dbReference type="PROSITE" id="PS50005">
    <property type="entry name" value="TPR"/>
    <property type="match status" value="18"/>
</dbReference>
<keyword evidence="1" id="KW-0802">TPR repeat</keyword>
<feature type="repeat" description="TPR" evidence="1">
    <location>
        <begin position="2141"/>
        <end position="2174"/>
    </location>
</feature>
<gene>
    <name evidence="5" type="primary">LOC109474323</name>
</gene>
<dbReference type="InterPro" id="IPR011990">
    <property type="entry name" value="TPR-like_helical_dom_sf"/>
</dbReference>
<feature type="repeat" description="TPR" evidence="1">
    <location>
        <begin position="1314"/>
        <end position="1347"/>
    </location>
</feature>
<feature type="repeat" description="TPR" evidence="1">
    <location>
        <begin position="1358"/>
        <end position="1391"/>
    </location>
</feature>
<dbReference type="Pfam" id="PF13424">
    <property type="entry name" value="TPR_12"/>
    <property type="match status" value="10"/>
</dbReference>
<keyword evidence="2" id="KW-0175">Coiled coil</keyword>
<dbReference type="Pfam" id="PF13374">
    <property type="entry name" value="TPR_10"/>
    <property type="match status" value="2"/>
</dbReference>
<feature type="repeat" description="TPR" evidence="1">
    <location>
        <begin position="2317"/>
        <end position="2350"/>
    </location>
</feature>
<evidence type="ECO:0000256" key="3">
    <source>
        <dbReference type="SAM" id="MobiDB-lite"/>
    </source>
</evidence>
<dbReference type="PANTHER" id="PTHR19959">
    <property type="entry name" value="KINESIN LIGHT CHAIN"/>
    <property type="match status" value="1"/>
</dbReference>
<protein>
    <submittedName>
        <fullName evidence="5">Uncharacterized protein LOC109474323</fullName>
    </submittedName>
</protein>
<evidence type="ECO:0000256" key="2">
    <source>
        <dbReference type="SAM" id="Coils"/>
    </source>
</evidence>
<sequence length="2684" mass="302465">MSVNKMASLVSKFKDLELCLERQLSQEVGYGQALREAIASEDCSMEVEVLKSLGDLRLEKAKLSKDSAEFDKAAALYAAALLRCKDPDVGETVEHRIRYMEKLSRQLLQGYSPHFRWQSPDYWGTADSNVLRVAEICDKLDISIRKSQRSMQQVYTEALMTAIENSDMFLEVEVLKSLGDFYLEKGETTSDVSQFSKAAAMYSKALTTCGGPETKLTLQHRVKYAEKTKEAASRKPRRREERLHRKHQLGNIRIEADKMQAHHLQPHIPRNATESSTADGTVEEQELKDKEYTDHLKEGDSCLTRSDLDSAEQHFAAALKTVHVRDPTAQQYQREVEPLCKLGDVYSKRGQQTGDGGDLVKAVALYNAAIARSEDQVLNGNIATTVREVEKAFLKCILEKHSNVSQDDAEKHKKQLKEMRDQIKLEMETIDQQLDPYVHDEDDPCVKEIEAKRAQAVRQLFDKIAQQRKEFISLLVEECIGLMGPPPCKYALIGLGSQATGLVTPYSDLEFVILVEEESEECLVYFRNLTHYLHLKVVNLGETILPALGIKSLNDFYSENPLDNWYYDSVTPRGFAFDGSMPKASKTPLGRQGTKNKPPSELICTPQNMVSILQNDVTLYLKEGYHLATILRNPCLIAGDQDLIDTYMAITEKILQADGGKMAKQLAQETRRENINAQVSIKLEQLIDVKKEIYRFPALAVDCLALSSGIIPTTVWKTIEEMEKQQVISPNNAHHLTVLTSISAELRLRTYMANGGQKENLSALAAMETAQHGQEPSLQTKDEVQTTALKQIFYLPDENHILRYYYTALPLSIVLSEWCKQKVLPNSFPDFYDTSATIKAVIYTELCKYRKAISYCHQALKEAEGNDDMKMSLLNRLGVALTRMGDNQGAVSYLEEALSLAQCSSGQGITDTVTAVLLENLGAVYYSMGDYIKAKSYLEDALLIYRSVYDQGTAHNDIGTLLNILGATYQGLGDCREAISYLEQALHVQRSVYGENTAHPDIASSLNNLGMSWNDLSTFEKARNYLEQALEMRQSIFGHSTAHADIAISLSNLGKVWHRLGDYRKAISYHEQALQMHRSIYGQTKAHPNIATSLNSLGLAWDNLGKKHKAISYYEQALQMNESIYSKNTPHPGTARILSNIGAAWDSLGDHRKSISYLKQALQKKKSIYILYGQNTKHPDIANSLIKLGQALVHLGDYLKAISYLEQALQMYRSIYGHTKDHRDIALSLSSLGIAWYHLGDFRKAISYLEQALQMNRSIYGQSTENPDIAASLVNLGQAHNNVGDYRLVTSYLEPALQMCRSIYGQTTPHPYTASSLNNLGTAWSNLGDHRKAIQYYEQALQMLRCIYGQDTPHPQIAILLNNIGQACNELHDYKKAISYHEQALQIEYTDHLKEGDSSLARSDLDSAEQHFAAALKTVHVRDPTAQQYQREVEPLCKLGDVYSKRGQQTGDGGDFVKAAALYNAAIARSEDKVLNGNIEIAIKDVEKSFLKSILGIHRNVSQDNTEKHKKQLKEMRDQIKLEMETIDQQLDPYVHDEDDPCVREIEAKRAQAVRQLFEKIAQQRKEFISLLVEECIGLMGPPPCKYALIGLGSQATGLVTPYSDLEFAILAEEESEECLVYFNNLTHYLHLNVVNLGETILPALGIKSLNDFYSENPLDNWYYDSVTPRGFAFDGSMPKASKTPLGRQGTENKPPSELICTPQNMVSILQNDVKLYLKEGYHLATILRNPCLIAGDQDLIDTYMDITVEILQADGGKMAQQLAQETQKENNLGQISIELERLIDVKKEIYRFPAVAVDCLALSSGIIPTTVWETIEEMENQQVISPNNAHHLTVLTSISAELRLRTYMANGGQKENLSALASIDTTQHGQESSQINDVQANALKQIFYLPDENQLFRYYYTAVPLRIILSEWSEQNVAVSNSSPDFYSSAASIRATMYFELCKYSQAVSCYQEALMEIKGNDAEKIELLNRLGLSLCRMGDNQRAVSYLEDALLLARSSQSITNPYIAMSLSKLGSVYMIMGDYKKTISYHKQALQMYKTIYGQNEAHPFIATSLNMLGAAYSGLGDYRKAISYLELALQMHRSIYGENTKHRDVAILLNNLGMTWKDLSDFQNARSYLEQSLQIRRSMYGHSTAHPEIATALRNLGMVWRHLGDHKKAINYHEQALLVDRIIHGQTTAHPDIATALNNLGTAWSELGDERKAISYLEQALQMYRSIYSKNTEHPDIARILTNIGEAWDVLGDHRKALSYHEQALQKRESIFGKSTPHPDIASSFICLGLALAHLGDYREAISQFEKALKMCRSIYGHNTDHKDIAISLRSLGGAWQQLGHYRKAISYFEQALEMKRVIYGQGTEHPEIARLLIDMGLIWHRCGDQRKAISYLEQALQMYRHVYHGENDAHPDIATVHDILGQVWHELGDSRKAISYYEQALQMYRSVYGPGTEHPYIAESLDNLGKAHSHLGDHRKAISYQEQALQMCRSIYGQGTEHPVIATTLNDLGLVCYNNGDHKKALQYLEQALHMYLSIYGQSTPHPQTAISLNNIGQTWNELHDYKNAIRYQEQALQMFRKLYGQTEAHSHIANSLNNLGSAWYHLGDYRKAASYHEQSLQMRRSIYGEGTPHPDIATSLNNLGSAWHSLGDHRKALSICQEALVMARQVFPQNKHHPLINRIEAQLRTISIKTS</sequence>
<feature type="compositionally biased region" description="Basic and acidic residues" evidence="3">
    <location>
        <begin position="226"/>
        <end position="243"/>
    </location>
</feature>
<feature type="repeat" description="TPR" evidence="1">
    <location>
        <begin position="2053"/>
        <end position="2086"/>
    </location>
</feature>
<dbReference type="KEGG" id="bbel:109474323"/>
<feature type="repeat" description="TPR" evidence="1">
    <location>
        <begin position="1003"/>
        <end position="1036"/>
    </location>
</feature>
<keyword evidence="4" id="KW-1185">Reference proteome</keyword>
<reference evidence="5" key="1">
    <citation type="submission" date="2025-08" db="UniProtKB">
        <authorList>
            <consortium name="RefSeq"/>
        </authorList>
    </citation>
    <scope>IDENTIFICATION</scope>
    <source>
        <tissue evidence="5">Gonad</tissue>
    </source>
</reference>
<feature type="repeat" description="TPR" evidence="1">
    <location>
        <begin position="1182"/>
        <end position="1215"/>
    </location>
</feature>
<dbReference type="InterPro" id="IPR019734">
    <property type="entry name" value="TPR_rpt"/>
</dbReference>
<feature type="repeat" description="TPR" evidence="1">
    <location>
        <begin position="2185"/>
        <end position="2218"/>
    </location>
</feature>
<dbReference type="InterPro" id="IPR006597">
    <property type="entry name" value="Sel1-like"/>
</dbReference>
<feature type="repeat" description="TPR" evidence="1">
    <location>
        <begin position="1091"/>
        <end position="1124"/>
    </location>
</feature>
<dbReference type="Proteomes" id="UP000515135">
    <property type="component" value="Unplaced"/>
</dbReference>
<organism evidence="4 5">
    <name type="scientific">Branchiostoma belcheri</name>
    <name type="common">Amphioxus</name>
    <dbReference type="NCBI Taxonomy" id="7741"/>
    <lineage>
        <taxon>Eukaryota</taxon>
        <taxon>Metazoa</taxon>
        <taxon>Chordata</taxon>
        <taxon>Cephalochordata</taxon>
        <taxon>Leptocardii</taxon>
        <taxon>Amphioxiformes</taxon>
        <taxon>Branchiostomatidae</taxon>
        <taxon>Branchiostoma</taxon>
    </lineage>
</organism>
<dbReference type="SMART" id="SM00671">
    <property type="entry name" value="SEL1"/>
    <property type="match status" value="9"/>
</dbReference>
<dbReference type="PANTHER" id="PTHR19959:SF119">
    <property type="entry name" value="FUNGAL LIPASE-LIKE DOMAIN-CONTAINING PROTEIN"/>
    <property type="match status" value="1"/>
</dbReference>
<feature type="repeat" description="TPR" evidence="1">
    <location>
        <begin position="2009"/>
        <end position="2042"/>
    </location>
</feature>
<proteinExistence type="predicted"/>
<feature type="repeat" description="TPR" evidence="1">
    <location>
        <begin position="2229"/>
        <end position="2262"/>
    </location>
</feature>
<feature type="repeat" description="TPR" evidence="1">
    <location>
        <begin position="915"/>
        <end position="948"/>
    </location>
</feature>
<dbReference type="PROSITE" id="PS50293">
    <property type="entry name" value="TPR_REGION"/>
    <property type="match status" value="2"/>
</dbReference>
<dbReference type="GeneID" id="109474323"/>
<feature type="repeat" description="TPR" evidence="1">
    <location>
        <begin position="2582"/>
        <end position="2615"/>
    </location>
</feature>
<dbReference type="SMART" id="SM00028">
    <property type="entry name" value="TPR"/>
    <property type="match status" value="34"/>
</dbReference>
<feature type="repeat" description="TPR" evidence="1">
    <location>
        <begin position="2273"/>
        <end position="2306"/>
    </location>
</feature>
<feature type="coiled-coil region" evidence="2">
    <location>
        <begin position="1499"/>
        <end position="1530"/>
    </location>
</feature>
<feature type="region of interest" description="Disordered" evidence="3">
    <location>
        <begin position="226"/>
        <end position="246"/>
    </location>
</feature>
<evidence type="ECO:0000313" key="4">
    <source>
        <dbReference type="Proteomes" id="UP000515135"/>
    </source>
</evidence>
<dbReference type="SUPFAM" id="SSF48452">
    <property type="entry name" value="TPR-like"/>
    <property type="match status" value="7"/>
</dbReference>
<feature type="coiled-coil region" evidence="2">
    <location>
        <begin position="402"/>
        <end position="433"/>
    </location>
</feature>
<feature type="repeat" description="TPR" evidence="1">
    <location>
        <begin position="2406"/>
        <end position="2439"/>
    </location>
</feature>
<accession>A0A6P4YL34</accession>
<dbReference type="OrthoDB" id="5986190at2759"/>
<feature type="repeat" description="TPR" evidence="1">
    <location>
        <begin position="1226"/>
        <end position="1259"/>
    </location>
</feature>
<feature type="repeat" description="TPR" evidence="1">
    <location>
        <begin position="1047"/>
        <end position="1080"/>
    </location>
</feature>